<evidence type="ECO:0000313" key="3">
    <source>
        <dbReference type="Proteomes" id="UP001317322"/>
    </source>
</evidence>
<sequence length="215" mass="22006">MTMPTAPPAFTAASPPKVVRWLRPVGATLAIVGTVVLGAITLVTMLTVMSHPATPWVGFVPGPDGTPTVVVQRSGATSVTQVQVRVSDTDRTVLWEIDRVPGSSWDGTVGLGDVPKGFMASHAMQGAAIPGGAVVVVTNGCYASYVSVPDGPLTPGVVTTDDEQVSLDEFYSSGGAFTPCGHAELRTQRSIAAGGLVLLSAGIGALIASIRRRAV</sequence>
<reference evidence="2 3" key="1">
    <citation type="submission" date="2022-07" db="EMBL/GenBank/DDBJ databases">
        <title>Novel species in genus cellulomonas.</title>
        <authorList>
            <person name="Ye L."/>
        </authorList>
    </citation>
    <scope>NUCLEOTIDE SEQUENCE [LARGE SCALE GENOMIC DNA]</scope>
    <source>
        <strain evidence="3">zg-Y908</strain>
    </source>
</reference>
<proteinExistence type="predicted"/>
<keyword evidence="1" id="KW-0812">Transmembrane</keyword>
<evidence type="ECO:0000313" key="2">
    <source>
        <dbReference type="EMBL" id="UUI63822.1"/>
    </source>
</evidence>
<dbReference type="Proteomes" id="UP001317322">
    <property type="component" value="Chromosome"/>
</dbReference>
<name>A0ABY5K047_9CELL</name>
<keyword evidence="1" id="KW-1133">Transmembrane helix</keyword>
<gene>
    <name evidence="2" type="ORF">NP075_11805</name>
</gene>
<keyword evidence="1" id="KW-0472">Membrane</keyword>
<evidence type="ECO:0000256" key="1">
    <source>
        <dbReference type="SAM" id="Phobius"/>
    </source>
</evidence>
<protein>
    <submittedName>
        <fullName evidence="2">Uncharacterized protein</fullName>
    </submittedName>
</protein>
<dbReference type="RefSeq" id="WP_227566600.1">
    <property type="nucleotide sequence ID" value="NZ_CP101989.1"/>
</dbReference>
<accession>A0ABY5K047</accession>
<keyword evidence="3" id="KW-1185">Reference proteome</keyword>
<organism evidence="2 3">
    <name type="scientific">Cellulomonas wangsupingiae</name>
    <dbReference type="NCBI Taxonomy" id="2968085"/>
    <lineage>
        <taxon>Bacteria</taxon>
        <taxon>Bacillati</taxon>
        <taxon>Actinomycetota</taxon>
        <taxon>Actinomycetes</taxon>
        <taxon>Micrococcales</taxon>
        <taxon>Cellulomonadaceae</taxon>
        <taxon>Cellulomonas</taxon>
    </lineage>
</organism>
<feature type="transmembrane region" description="Helical" evidence="1">
    <location>
        <begin position="191"/>
        <end position="210"/>
    </location>
</feature>
<feature type="transmembrane region" description="Helical" evidence="1">
    <location>
        <begin position="25"/>
        <end position="48"/>
    </location>
</feature>
<dbReference type="EMBL" id="CP101989">
    <property type="protein sequence ID" value="UUI63822.1"/>
    <property type="molecule type" value="Genomic_DNA"/>
</dbReference>